<evidence type="ECO:0008006" key="2">
    <source>
        <dbReference type="Google" id="ProtNLM"/>
    </source>
</evidence>
<organism evidence="1">
    <name type="scientific">marine metagenome</name>
    <dbReference type="NCBI Taxonomy" id="408172"/>
    <lineage>
        <taxon>unclassified sequences</taxon>
        <taxon>metagenomes</taxon>
        <taxon>ecological metagenomes</taxon>
    </lineage>
</organism>
<dbReference type="PANTHER" id="PTHR42754">
    <property type="entry name" value="ENDOGLUCANASE"/>
    <property type="match status" value="1"/>
</dbReference>
<dbReference type="SUPFAM" id="SSF63446">
    <property type="entry name" value="Type I dockerin domain"/>
    <property type="match status" value="1"/>
</dbReference>
<evidence type="ECO:0000313" key="1">
    <source>
        <dbReference type="EMBL" id="SVB10780.1"/>
    </source>
</evidence>
<dbReference type="Gene3D" id="1.10.1330.10">
    <property type="entry name" value="Dockerin domain"/>
    <property type="match status" value="1"/>
</dbReference>
<proteinExistence type="predicted"/>
<reference evidence="1" key="1">
    <citation type="submission" date="2018-05" db="EMBL/GenBank/DDBJ databases">
        <authorList>
            <person name="Lanie J.A."/>
            <person name="Ng W.-L."/>
            <person name="Kazmierczak K.M."/>
            <person name="Andrzejewski T.M."/>
            <person name="Davidsen T.M."/>
            <person name="Wayne K.J."/>
            <person name="Tettelin H."/>
            <person name="Glass J.I."/>
            <person name="Rusch D."/>
            <person name="Podicherti R."/>
            <person name="Tsui H.-C.T."/>
            <person name="Winkler M.E."/>
        </authorList>
    </citation>
    <scope>NUCLEOTIDE SEQUENCE</scope>
</reference>
<accession>A0A382BAD4</accession>
<dbReference type="AlphaFoldDB" id="A0A382BAD4"/>
<sequence>MYSILGSKFSAIMKKSFLFTFYITLSYTHAQIDTVWTRTYSIHDSCFAGSGDYDIVRLNNENFILLADFICDENDSLSTALGLLKIDIMGNVIWSHRIDSIGVTYNSTNLEHTEDGGFIIGAKYIRNSVSRFSIIKTDSAGEQDWQSTFVWGSTNELTSIGTTIDGGYTLTGYSYQSGNITGKFVKLDSLGNEMWVKDFSGVVTSQKETSSGNFILGLTIPSRVAMINEFGDSLWTKQYTDIGYPAFHMITIDNNGGYILVGNSDLPNGYGNNDIIIMKIDSLGNDEWHMNYGTTQNDYGFSIINKGVGGYAVAGVFNNMAYILLIDSIGNEEWSSTMANSTSFTYDIVESNANKYLAIGRNESLDPDAVSVWFIFSSCIGDLDDDGYITPEDISILTAYIMNGEDYMDNTDMNYDTYMDIFDLLMLIDLENSNTGEACQ</sequence>
<protein>
    <recommendedName>
        <fullName evidence="2">Dockerin domain-containing protein</fullName>
    </recommendedName>
</protein>
<dbReference type="EMBL" id="UINC01028922">
    <property type="protein sequence ID" value="SVB10780.1"/>
    <property type="molecule type" value="Genomic_DNA"/>
</dbReference>
<dbReference type="InterPro" id="IPR018247">
    <property type="entry name" value="EF_Hand_1_Ca_BS"/>
</dbReference>
<dbReference type="GO" id="GO:0000272">
    <property type="term" value="P:polysaccharide catabolic process"/>
    <property type="evidence" value="ECO:0007669"/>
    <property type="project" value="InterPro"/>
</dbReference>
<gene>
    <name evidence="1" type="ORF">METZ01_LOCUS163634</name>
</gene>
<dbReference type="PROSITE" id="PS00018">
    <property type="entry name" value="EF_HAND_1"/>
    <property type="match status" value="1"/>
</dbReference>
<name>A0A382BAD4_9ZZZZ</name>
<dbReference type="InterPro" id="IPR036439">
    <property type="entry name" value="Dockerin_dom_sf"/>
</dbReference>
<dbReference type="PANTHER" id="PTHR42754:SF1">
    <property type="entry name" value="LIPOPROTEIN"/>
    <property type="match status" value="1"/>
</dbReference>